<keyword evidence="12" id="KW-1185">Reference proteome</keyword>
<evidence type="ECO:0000256" key="4">
    <source>
        <dbReference type="ARBA" id="ARBA00022692"/>
    </source>
</evidence>
<feature type="transmembrane region" description="Helical" evidence="8">
    <location>
        <begin position="280"/>
        <end position="299"/>
    </location>
</feature>
<dbReference type="InterPro" id="IPR001750">
    <property type="entry name" value="ND/Mrp_TM"/>
</dbReference>
<feature type="transmembrane region" description="Helical" evidence="8">
    <location>
        <begin position="138"/>
        <end position="155"/>
    </location>
</feature>
<feature type="transmembrane region" description="Helical" evidence="8">
    <location>
        <begin position="466"/>
        <end position="487"/>
    </location>
</feature>
<dbReference type="PANTHER" id="PTHR42703:SF1">
    <property type="entry name" value="NA(+)_H(+) ANTIPORTER SUBUNIT D1"/>
    <property type="match status" value="1"/>
</dbReference>
<feature type="transmembrane region" description="Helical" evidence="8">
    <location>
        <begin position="82"/>
        <end position="102"/>
    </location>
</feature>
<evidence type="ECO:0000256" key="2">
    <source>
        <dbReference type="ARBA" id="ARBA00005346"/>
    </source>
</evidence>
<dbReference type="Pfam" id="PF00361">
    <property type="entry name" value="Proton_antipo_M"/>
    <property type="match status" value="1"/>
</dbReference>
<feature type="transmembrane region" description="Helical" evidence="8">
    <location>
        <begin position="167"/>
        <end position="192"/>
    </location>
</feature>
<evidence type="ECO:0000259" key="9">
    <source>
        <dbReference type="Pfam" id="PF00361"/>
    </source>
</evidence>
<evidence type="ECO:0000256" key="3">
    <source>
        <dbReference type="ARBA" id="ARBA00022475"/>
    </source>
</evidence>
<keyword evidence="4 7" id="KW-0812">Transmembrane</keyword>
<accession>A0ABY8H6B7</accession>
<evidence type="ECO:0000256" key="8">
    <source>
        <dbReference type="SAM" id="Phobius"/>
    </source>
</evidence>
<keyword evidence="3" id="KW-1003">Cell membrane</keyword>
<evidence type="ECO:0000259" key="10">
    <source>
        <dbReference type="Pfam" id="PF00662"/>
    </source>
</evidence>
<dbReference type="InterPro" id="IPR050586">
    <property type="entry name" value="CPA3_Na-H_Antiporter_D"/>
</dbReference>
<evidence type="ECO:0000256" key="1">
    <source>
        <dbReference type="ARBA" id="ARBA00004651"/>
    </source>
</evidence>
<feature type="transmembrane region" description="Helical" evidence="8">
    <location>
        <begin position="249"/>
        <end position="268"/>
    </location>
</feature>
<reference evidence="11 12" key="1">
    <citation type="submission" date="2023-04" db="EMBL/GenBank/DDBJ databases">
        <title>Funneling lignin-derived compounds into biodiesel using alkali-halophilic Citricoccus sp. P2.</title>
        <authorList>
            <person name="Luo C.-B."/>
        </authorList>
    </citation>
    <scope>NUCLEOTIDE SEQUENCE [LARGE SCALE GENOMIC DNA]</scope>
    <source>
        <strain evidence="11 12">P2</strain>
    </source>
</reference>
<dbReference type="Proteomes" id="UP001219037">
    <property type="component" value="Chromosome"/>
</dbReference>
<evidence type="ECO:0000313" key="11">
    <source>
        <dbReference type="EMBL" id="WFP16213.1"/>
    </source>
</evidence>
<dbReference type="RefSeq" id="WP_278157366.1">
    <property type="nucleotide sequence ID" value="NZ_CP121252.1"/>
</dbReference>
<feature type="transmembrane region" description="Helical" evidence="8">
    <location>
        <begin position="311"/>
        <end position="333"/>
    </location>
</feature>
<keyword evidence="5 8" id="KW-1133">Transmembrane helix</keyword>
<dbReference type="PANTHER" id="PTHR42703">
    <property type="entry name" value="NADH DEHYDROGENASE"/>
    <property type="match status" value="1"/>
</dbReference>
<sequence>MTTLLTLVPLVLLILSAVPALIIFMMPEHASRARITLNVSAAAVKLVLMAALVPFIMDADIAPEVRFEFVPGIDLVLRVDSLSLLFTLLSALLWLVTTIYAVSYLHGQPNRRRFFGFFALCVTATVGIGFAGNLLTFLLFYEMLTLVTYPLVAHYGTRAALKAARGYLFYALSGGLVMLVGVVWLTMLIGPVEFSVGGAQAVAELAAERPGTAAAIFGLLVAGLGVKAALFPLHGWLPRAMVAPAPVSALLHAVAVVKAGAFGLIRVIDDLYGVEVASELGVLTPLLIVAAVTVLYGSVRALLQDDLKKRLAYSTVSQVSYIALGLTLLSVTATTGGLVHLIHQGLSKITLFFCAGLIAEVWGIKKVSQLDGLGRRMPLTAAAFTVGALSMIGVPPTAGFITKWHLGVGAVEAESSWVVAVLITSALLNAAYFLPPVVRMWFREPTPVPDGPVQERRHPVLEAPPWLLTPALATAGFVLLVGLFAGVPYSPLEVAEYLADRVYQ</sequence>
<organism evidence="11 12">
    <name type="scientific">Citricoccus muralis</name>
    <dbReference type="NCBI Taxonomy" id="169134"/>
    <lineage>
        <taxon>Bacteria</taxon>
        <taxon>Bacillati</taxon>
        <taxon>Actinomycetota</taxon>
        <taxon>Actinomycetes</taxon>
        <taxon>Micrococcales</taxon>
        <taxon>Micrococcaceae</taxon>
        <taxon>Citricoccus</taxon>
    </lineage>
</organism>
<feature type="transmembrane region" description="Helical" evidence="8">
    <location>
        <begin position="415"/>
        <end position="434"/>
    </location>
</feature>
<dbReference type="EMBL" id="CP121252">
    <property type="protein sequence ID" value="WFP16213.1"/>
    <property type="molecule type" value="Genomic_DNA"/>
</dbReference>
<feature type="transmembrane region" description="Helical" evidence="8">
    <location>
        <begin position="6"/>
        <end position="25"/>
    </location>
</feature>
<evidence type="ECO:0000256" key="5">
    <source>
        <dbReference type="ARBA" id="ARBA00022989"/>
    </source>
</evidence>
<evidence type="ECO:0000256" key="6">
    <source>
        <dbReference type="ARBA" id="ARBA00023136"/>
    </source>
</evidence>
<dbReference type="PRINTS" id="PR01434">
    <property type="entry name" value="NADHDHGNASE5"/>
</dbReference>
<evidence type="ECO:0000313" key="12">
    <source>
        <dbReference type="Proteomes" id="UP001219037"/>
    </source>
</evidence>
<feature type="domain" description="NADH:quinone oxidoreductase/Mrp antiporter transmembrane" evidence="9">
    <location>
        <begin position="131"/>
        <end position="426"/>
    </location>
</feature>
<proteinExistence type="inferred from homology"/>
<name>A0ABY8H6B7_9MICC</name>
<gene>
    <name evidence="11" type="ORF">P8192_12600</name>
</gene>
<evidence type="ECO:0000256" key="7">
    <source>
        <dbReference type="RuleBase" id="RU000320"/>
    </source>
</evidence>
<feature type="transmembrane region" description="Helical" evidence="8">
    <location>
        <begin position="37"/>
        <end position="57"/>
    </location>
</feature>
<protein>
    <submittedName>
        <fullName evidence="11">Proton-conducting transporter membrane subunit</fullName>
    </submittedName>
</protein>
<comment type="similarity">
    <text evidence="2">Belongs to the CPA3 antiporters (TC 2.A.63) subunit D family.</text>
</comment>
<feature type="transmembrane region" description="Helical" evidence="8">
    <location>
        <begin position="212"/>
        <end position="237"/>
    </location>
</feature>
<keyword evidence="6 8" id="KW-0472">Membrane</keyword>
<feature type="transmembrane region" description="Helical" evidence="8">
    <location>
        <begin position="114"/>
        <end position="132"/>
    </location>
</feature>
<dbReference type="InterPro" id="IPR001516">
    <property type="entry name" value="Proton_antipo_N"/>
</dbReference>
<dbReference type="Pfam" id="PF00662">
    <property type="entry name" value="Proton_antipo_N"/>
    <property type="match status" value="1"/>
</dbReference>
<feature type="domain" description="NADH-Ubiquinone oxidoreductase (complex I) chain 5 N-terminal" evidence="10">
    <location>
        <begin position="73"/>
        <end position="115"/>
    </location>
</feature>
<feature type="transmembrane region" description="Helical" evidence="8">
    <location>
        <begin position="376"/>
        <end position="395"/>
    </location>
</feature>
<comment type="subcellular location">
    <subcellularLocation>
        <location evidence="1">Cell membrane</location>
        <topology evidence="1">Multi-pass membrane protein</topology>
    </subcellularLocation>
    <subcellularLocation>
        <location evidence="7">Membrane</location>
        <topology evidence="7">Multi-pass membrane protein</topology>
    </subcellularLocation>
</comment>